<feature type="transmembrane region" description="Helical" evidence="7">
    <location>
        <begin position="108"/>
        <end position="127"/>
    </location>
</feature>
<dbReference type="InterPro" id="IPR004307">
    <property type="entry name" value="TspO_MBR"/>
</dbReference>
<evidence type="ECO:0000256" key="4">
    <source>
        <dbReference type="ARBA" id="ARBA00022989"/>
    </source>
</evidence>
<evidence type="ECO:0000256" key="8">
    <source>
        <dbReference type="SAM" id="SignalP"/>
    </source>
</evidence>
<dbReference type="EMBL" id="HBIP01002396">
    <property type="protein sequence ID" value="CAE0485951.1"/>
    <property type="molecule type" value="Transcribed_RNA"/>
</dbReference>
<dbReference type="InterPro" id="IPR038330">
    <property type="entry name" value="TspO/MBR-related_sf"/>
</dbReference>
<keyword evidence="8" id="KW-0732">Signal</keyword>
<dbReference type="GO" id="GO:0033013">
    <property type="term" value="P:tetrapyrrole metabolic process"/>
    <property type="evidence" value="ECO:0007669"/>
    <property type="project" value="UniProtKB-ARBA"/>
</dbReference>
<comment type="subcellular location">
    <subcellularLocation>
        <location evidence="1">Membrane</location>
        <topology evidence="1">Multi-pass membrane protein</topology>
    </subcellularLocation>
</comment>
<feature type="chain" id="PRO_5030516060" description="Tryptophan-rich sensory protein" evidence="8">
    <location>
        <begin position="25"/>
        <end position="198"/>
    </location>
</feature>
<evidence type="ECO:0000256" key="6">
    <source>
        <dbReference type="SAM" id="MobiDB-lite"/>
    </source>
</evidence>
<dbReference type="AlphaFoldDB" id="A0A7S3QLM0"/>
<comment type="similarity">
    <text evidence="2">Belongs to the TspO/BZRP family.</text>
</comment>
<reference evidence="9" key="1">
    <citation type="submission" date="2021-01" db="EMBL/GenBank/DDBJ databases">
        <authorList>
            <person name="Corre E."/>
            <person name="Pelletier E."/>
            <person name="Niang G."/>
            <person name="Scheremetjew M."/>
            <person name="Finn R."/>
            <person name="Kale V."/>
            <person name="Holt S."/>
            <person name="Cochrane G."/>
            <person name="Meng A."/>
            <person name="Brown T."/>
            <person name="Cohen L."/>
        </authorList>
    </citation>
    <scope>NUCLEOTIDE SEQUENCE</scope>
    <source>
        <strain evidence="9">CCMP1320</strain>
    </source>
</reference>
<evidence type="ECO:0000256" key="3">
    <source>
        <dbReference type="ARBA" id="ARBA00022692"/>
    </source>
</evidence>
<proteinExistence type="inferred from homology"/>
<evidence type="ECO:0000256" key="2">
    <source>
        <dbReference type="ARBA" id="ARBA00007524"/>
    </source>
</evidence>
<protein>
    <recommendedName>
        <fullName evidence="10">Tryptophan-rich sensory protein</fullName>
    </recommendedName>
</protein>
<accession>A0A7S3QLM0</accession>
<feature type="region of interest" description="Disordered" evidence="6">
    <location>
        <begin position="165"/>
        <end position="198"/>
    </location>
</feature>
<dbReference type="Gene3D" id="1.20.1260.100">
    <property type="entry name" value="TspO/MBR protein"/>
    <property type="match status" value="1"/>
</dbReference>
<dbReference type="GO" id="GO:0016020">
    <property type="term" value="C:membrane"/>
    <property type="evidence" value="ECO:0007669"/>
    <property type="project" value="UniProtKB-SubCell"/>
</dbReference>
<feature type="transmembrane region" description="Helical" evidence="7">
    <location>
        <begin position="48"/>
        <end position="71"/>
    </location>
</feature>
<keyword evidence="5 7" id="KW-0472">Membrane</keyword>
<keyword evidence="4 7" id="KW-1133">Transmembrane helix</keyword>
<evidence type="ECO:0000256" key="7">
    <source>
        <dbReference type="SAM" id="Phobius"/>
    </source>
</evidence>
<dbReference type="Pfam" id="PF03073">
    <property type="entry name" value="TspO_MBR"/>
    <property type="match status" value="1"/>
</dbReference>
<sequence length="198" mass="21411">MHPSDVSELAVAVLLPLLGGMVAAMSSPNSDLKGWFEQKLRKPSWTPPVWIFAPTWTLLYVSMGIASWLVYHQGGLRQQGKALGLYAVTLALTFAWPTLFFRLYRLDWAFAEVLLLVAAEVATFLAFSKVIGLLLVLLLLGPLLAWTAFTTVLIYALMLRNSPKRAGLSSSSSTGSSSTDDGKSGLRPLISKPGTAGN</sequence>
<organism evidence="9">
    <name type="scientific">Dunaliella tertiolecta</name>
    <name type="common">Green alga</name>
    <dbReference type="NCBI Taxonomy" id="3047"/>
    <lineage>
        <taxon>Eukaryota</taxon>
        <taxon>Viridiplantae</taxon>
        <taxon>Chlorophyta</taxon>
        <taxon>core chlorophytes</taxon>
        <taxon>Chlorophyceae</taxon>
        <taxon>CS clade</taxon>
        <taxon>Chlamydomonadales</taxon>
        <taxon>Dunaliellaceae</taxon>
        <taxon>Dunaliella</taxon>
    </lineage>
</organism>
<feature type="compositionally biased region" description="Low complexity" evidence="6">
    <location>
        <begin position="167"/>
        <end position="179"/>
    </location>
</feature>
<evidence type="ECO:0000313" key="9">
    <source>
        <dbReference type="EMBL" id="CAE0485951.1"/>
    </source>
</evidence>
<evidence type="ECO:0008006" key="10">
    <source>
        <dbReference type="Google" id="ProtNLM"/>
    </source>
</evidence>
<keyword evidence="3 7" id="KW-0812">Transmembrane</keyword>
<dbReference type="PANTHER" id="PTHR10057:SF0">
    <property type="entry name" value="TRANSLOCATOR PROTEIN"/>
    <property type="match status" value="1"/>
</dbReference>
<feature type="transmembrane region" description="Helical" evidence="7">
    <location>
        <begin position="83"/>
        <end position="102"/>
    </location>
</feature>
<evidence type="ECO:0000256" key="1">
    <source>
        <dbReference type="ARBA" id="ARBA00004141"/>
    </source>
</evidence>
<dbReference type="CDD" id="cd15904">
    <property type="entry name" value="TSPO_MBR"/>
    <property type="match status" value="1"/>
</dbReference>
<feature type="signal peptide" evidence="8">
    <location>
        <begin position="1"/>
        <end position="24"/>
    </location>
</feature>
<name>A0A7S3QLM0_DUNTE</name>
<dbReference type="PANTHER" id="PTHR10057">
    <property type="entry name" value="PERIPHERAL-TYPE BENZODIAZEPINE RECEPTOR"/>
    <property type="match status" value="1"/>
</dbReference>
<feature type="transmembrane region" description="Helical" evidence="7">
    <location>
        <begin position="134"/>
        <end position="158"/>
    </location>
</feature>
<dbReference type="FunFam" id="1.20.1260.100:FF:000001">
    <property type="entry name" value="translocator protein 2"/>
    <property type="match status" value="1"/>
</dbReference>
<evidence type="ECO:0000256" key="5">
    <source>
        <dbReference type="ARBA" id="ARBA00023136"/>
    </source>
</evidence>
<gene>
    <name evidence="9" type="ORF">DTER00134_LOCUS990</name>
</gene>